<sequence length="50" mass="6072">MEQRDHGDGELKKVVKVKKQKYRGRRRDKSLYTQSRLKFTFFHKNNQGFG</sequence>
<dbReference type="AlphaFoldDB" id="A0A3P6ELK1"/>
<name>A0A3P6ELK1_BRAOL</name>
<reference evidence="1" key="1">
    <citation type="submission" date="2018-11" db="EMBL/GenBank/DDBJ databases">
        <authorList>
            <consortium name="Genoscope - CEA"/>
            <person name="William W."/>
        </authorList>
    </citation>
    <scope>NUCLEOTIDE SEQUENCE</scope>
</reference>
<accession>A0A3P6ELK1</accession>
<evidence type="ECO:0000313" key="1">
    <source>
        <dbReference type="EMBL" id="VDD45487.1"/>
    </source>
</evidence>
<gene>
    <name evidence="1" type="ORF">BOLC5T33034H</name>
</gene>
<protein>
    <submittedName>
        <fullName evidence="1">Uncharacterized protein</fullName>
    </submittedName>
</protein>
<proteinExistence type="predicted"/>
<organism evidence="1">
    <name type="scientific">Brassica oleracea</name>
    <name type="common">Wild cabbage</name>
    <dbReference type="NCBI Taxonomy" id="3712"/>
    <lineage>
        <taxon>Eukaryota</taxon>
        <taxon>Viridiplantae</taxon>
        <taxon>Streptophyta</taxon>
        <taxon>Embryophyta</taxon>
        <taxon>Tracheophyta</taxon>
        <taxon>Spermatophyta</taxon>
        <taxon>Magnoliopsida</taxon>
        <taxon>eudicotyledons</taxon>
        <taxon>Gunneridae</taxon>
        <taxon>Pentapetalae</taxon>
        <taxon>rosids</taxon>
        <taxon>malvids</taxon>
        <taxon>Brassicales</taxon>
        <taxon>Brassicaceae</taxon>
        <taxon>Brassiceae</taxon>
        <taxon>Brassica</taxon>
    </lineage>
</organism>
<dbReference type="EMBL" id="LR031877">
    <property type="protein sequence ID" value="VDD45487.1"/>
    <property type="molecule type" value="Genomic_DNA"/>
</dbReference>